<comment type="caution">
    <text evidence="3">The sequence shown here is derived from an EMBL/GenBank/DDBJ whole genome shotgun (WGS) entry which is preliminary data.</text>
</comment>
<name>A0A1F7X3V7_9BACT</name>
<dbReference type="Gene3D" id="3.40.50.150">
    <property type="entry name" value="Vaccinia Virus protein VP39"/>
    <property type="match status" value="1"/>
</dbReference>
<dbReference type="Pfam" id="PF00535">
    <property type="entry name" value="Glycos_transf_2"/>
    <property type="match status" value="1"/>
</dbReference>
<protein>
    <recommendedName>
        <fullName evidence="5">Glycosyltransferase 2-like domain-containing protein</fullName>
    </recommendedName>
</protein>
<dbReference type="InterPro" id="IPR013216">
    <property type="entry name" value="Methyltransf_11"/>
</dbReference>
<gene>
    <name evidence="3" type="ORF">A2Y68_00250</name>
</gene>
<dbReference type="PANTHER" id="PTHR10859:SF91">
    <property type="entry name" value="DOLICHYL-PHOSPHATE BETA-GLUCOSYLTRANSFERASE"/>
    <property type="match status" value="1"/>
</dbReference>
<evidence type="ECO:0000313" key="4">
    <source>
        <dbReference type="Proteomes" id="UP000176778"/>
    </source>
</evidence>
<dbReference type="AlphaFoldDB" id="A0A1F7X3V7"/>
<sequence length="485" mass="55982">MKVSVILPARNEQELIEKTVKDIAGYIKKRGYSFEILVVVNGSEDATEEILLRIIRRIPQVKILKSKPGYGYASRKGLKEAKGDYVIIYNVDFYDFRLIDYVDVDMKGNDIIIGSKLAKGAKDERPFLRHLVSLMFNYYLKIFYGFKGTDTHGIKLIRKTAIDEVLPKCSTTSGIFDTEFILKSERQNFKRVDLPVNISEKRPPRFGSRSLQTFIDLFELSRALRKRDERGSLAKPTPILSQELEEKEHFDSGADIYDKTYGYDQKFTKYKITKKCREFVKFVKQNNLENSRILELGCGTGEYTRHIAAMLPKAKIVALDISSKVLVRARLKCRKLKNIDFLNASAYKVPLREESVEVICGFYVLHHLNIRRTNEEVERLIKPGGIVFFYEPNILNPIVFLIKSTPFLKKKVGDSPGEWGINPLKTDKYFPGLEVIKITQSEYLFPLEILPDKLLVFLDRITARFTRWPLFRYIGGSVQLCLKKP</sequence>
<dbReference type="InterPro" id="IPR001173">
    <property type="entry name" value="Glyco_trans_2-like"/>
</dbReference>
<feature type="domain" description="Glycosyltransferase 2-like" evidence="1">
    <location>
        <begin position="4"/>
        <end position="163"/>
    </location>
</feature>
<dbReference type="SUPFAM" id="SSF53448">
    <property type="entry name" value="Nucleotide-diphospho-sugar transferases"/>
    <property type="match status" value="1"/>
</dbReference>
<dbReference type="CDD" id="cd04179">
    <property type="entry name" value="DPM_DPG-synthase_like"/>
    <property type="match status" value="1"/>
</dbReference>
<dbReference type="Proteomes" id="UP000176778">
    <property type="component" value="Unassembled WGS sequence"/>
</dbReference>
<dbReference type="GO" id="GO:0006487">
    <property type="term" value="P:protein N-linked glycosylation"/>
    <property type="evidence" value="ECO:0007669"/>
    <property type="project" value="TreeGrafter"/>
</dbReference>
<dbReference type="PANTHER" id="PTHR10859">
    <property type="entry name" value="GLYCOSYL TRANSFERASE"/>
    <property type="match status" value="1"/>
</dbReference>
<evidence type="ECO:0000259" key="2">
    <source>
        <dbReference type="Pfam" id="PF08241"/>
    </source>
</evidence>
<reference evidence="3 4" key="1">
    <citation type="journal article" date="2016" name="Nat. Commun.">
        <title>Thousands of microbial genomes shed light on interconnected biogeochemical processes in an aquifer system.</title>
        <authorList>
            <person name="Anantharaman K."/>
            <person name="Brown C.T."/>
            <person name="Hug L.A."/>
            <person name="Sharon I."/>
            <person name="Castelle C.J."/>
            <person name="Probst A.J."/>
            <person name="Thomas B.C."/>
            <person name="Singh A."/>
            <person name="Wilkins M.J."/>
            <person name="Karaoz U."/>
            <person name="Brodie E.L."/>
            <person name="Williams K.H."/>
            <person name="Hubbard S.S."/>
            <person name="Banfield J.F."/>
        </authorList>
    </citation>
    <scope>NUCLEOTIDE SEQUENCE [LARGE SCALE GENOMIC DNA]</scope>
</reference>
<dbReference type="Pfam" id="PF08241">
    <property type="entry name" value="Methyltransf_11"/>
    <property type="match status" value="1"/>
</dbReference>
<evidence type="ECO:0000313" key="3">
    <source>
        <dbReference type="EMBL" id="OGM09389.1"/>
    </source>
</evidence>
<dbReference type="InterPro" id="IPR029063">
    <property type="entry name" value="SAM-dependent_MTases_sf"/>
</dbReference>
<feature type="domain" description="Methyltransferase type 11" evidence="2">
    <location>
        <begin position="294"/>
        <end position="389"/>
    </location>
</feature>
<dbReference type="SUPFAM" id="SSF53335">
    <property type="entry name" value="S-adenosyl-L-methionine-dependent methyltransferases"/>
    <property type="match status" value="1"/>
</dbReference>
<dbReference type="STRING" id="1802479.A2Y68_00250"/>
<accession>A0A1F7X3V7</accession>
<proteinExistence type="predicted"/>
<dbReference type="InterPro" id="IPR029044">
    <property type="entry name" value="Nucleotide-diphossugar_trans"/>
</dbReference>
<organism evidence="3 4">
    <name type="scientific">Candidatus Woesebacteria bacterium RBG_13_46_13</name>
    <dbReference type="NCBI Taxonomy" id="1802479"/>
    <lineage>
        <taxon>Bacteria</taxon>
        <taxon>Candidatus Woeseibacteriota</taxon>
    </lineage>
</organism>
<dbReference type="CDD" id="cd02440">
    <property type="entry name" value="AdoMet_MTases"/>
    <property type="match status" value="1"/>
</dbReference>
<dbReference type="EMBL" id="MGFR01000005">
    <property type="protein sequence ID" value="OGM09389.1"/>
    <property type="molecule type" value="Genomic_DNA"/>
</dbReference>
<dbReference type="Gene3D" id="3.90.550.10">
    <property type="entry name" value="Spore Coat Polysaccharide Biosynthesis Protein SpsA, Chain A"/>
    <property type="match status" value="1"/>
</dbReference>
<evidence type="ECO:0000259" key="1">
    <source>
        <dbReference type="Pfam" id="PF00535"/>
    </source>
</evidence>
<evidence type="ECO:0008006" key="5">
    <source>
        <dbReference type="Google" id="ProtNLM"/>
    </source>
</evidence>
<dbReference type="GO" id="GO:0008757">
    <property type="term" value="F:S-adenosylmethionine-dependent methyltransferase activity"/>
    <property type="evidence" value="ECO:0007669"/>
    <property type="project" value="InterPro"/>
</dbReference>